<dbReference type="Gene3D" id="3.90.70.10">
    <property type="entry name" value="Cysteine proteinases"/>
    <property type="match status" value="1"/>
</dbReference>
<protein>
    <submittedName>
        <fullName evidence="4">Peptidase C39-like protein</fullName>
    </submittedName>
</protein>
<dbReference type="AlphaFoldDB" id="A0A4Q7L624"/>
<gene>
    <name evidence="4" type="ORF">EV193_101666</name>
</gene>
<evidence type="ECO:0000313" key="4">
    <source>
        <dbReference type="EMBL" id="RZS44787.1"/>
    </source>
</evidence>
<proteinExistence type="predicted"/>
<evidence type="ECO:0000256" key="1">
    <source>
        <dbReference type="SAM" id="MobiDB-lite"/>
    </source>
</evidence>
<evidence type="ECO:0000259" key="3">
    <source>
        <dbReference type="Pfam" id="PF13529"/>
    </source>
</evidence>
<accession>A0A4Q7L624</accession>
<comment type="caution">
    <text evidence="4">The sequence shown here is derived from an EMBL/GenBank/DDBJ whole genome shotgun (WGS) entry which is preliminary data.</text>
</comment>
<dbReference type="InterPro" id="IPR039564">
    <property type="entry name" value="Peptidase_C39-like"/>
</dbReference>
<keyword evidence="2" id="KW-0732">Signal</keyword>
<reference evidence="4 5" key="1">
    <citation type="submission" date="2019-02" db="EMBL/GenBank/DDBJ databases">
        <title>Genomic Encyclopedia of Type Strains, Phase IV (KMG-IV): sequencing the most valuable type-strain genomes for metagenomic binning, comparative biology and taxonomic classification.</title>
        <authorList>
            <person name="Goeker M."/>
        </authorList>
    </citation>
    <scope>NUCLEOTIDE SEQUENCE [LARGE SCALE GENOMIC DNA]</scope>
    <source>
        <strain evidence="4 5">DSM 101727</strain>
    </source>
</reference>
<dbReference type="EMBL" id="SGWQ01000001">
    <property type="protein sequence ID" value="RZS44787.1"/>
    <property type="molecule type" value="Genomic_DNA"/>
</dbReference>
<dbReference type="Proteomes" id="UP000294257">
    <property type="component" value="Unassembled WGS sequence"/>
</dbReference>
<evidence type="ECO:0000256" key="2">
    <source>
        <dbReference type="SAM" id="SignalP"/>
    </source>
</evidence>
<feature type="region of interest" description="Disordered" evidence="1">
    <location>
        <begin position="59"/>
        <end position="88"/>
    </location>
</feature>
<sequence>MTKSPARVRGVVRLSAGVLGSMLGFTLIAVPASAAPTVGAAADAPVNYREWRTPQDFAAGENEGVRPGHYGGVTLDKPIGTIDHTEPGQPARKYEYSRWTSPFHKQGFDATQLVASWNAVTPPKSFITVEMRGKLAGGGNTTWYTMGRWAHEDTDIKRTSIPGQDDAHGLVDVDTFKVKSGVALHGFQLRATLYREAGDSNAPTVNMVGAMTSNIPDRFTVPASKPGVAAGIELRVPRYSQNVHVGHYPEYGGGGEAWCSPTSTEMVIEYFGKRPSDPEMAWIPADHVDRTVDHAARYTFDKDYDGTGNWPFNTAYAWRFQLPSHITRLSTLNDLERYIAAGIPVITSQSFYAKELDGAGYGTAGHLMVVIGFTKEGDVIANDPASKNNDAVRRVYKRAQFENIWLRTKRYTEDGKVASGPGGIAYIIAGKPEPR</sequence>
<name>A0A4Q7L624_9PSEU</name>
<evidence type="ECO:0000313" key="5">
    <source>
        <dbReference type="Proteomes" id="UP000294257"/>
    </source>
</evidence>
<feature type="signal peptide" evidence="2">
    <location>
        <begin position="1"/>
        <end position="34"/>
    </location>
</feature>
<feature type="domain" description="Peptidase C39-like" evidence="3">
    <location>
        <begin position="234"/>
        <end position="385"/>
    </location>
</feature>
<keyword evidence="5" id="KW-1185">Reference proteome</keyword>
<dbReference type="CDD" id="cd02549">
    <property type="entry name" value="Peptidase_C39A"/>
    <property type="match status" value="1"/>
</dbReference>
<organism evidence="4 5">
    <name type="scientific">Herbihabitans rhizosphaerae</name>
    <dbReference type="NCBI Taxonomy" id="1872711"/>
    <lineage>
        <taxon>Bacteria</taxon>
        <taxon>Bacillati</taxon>
        <taxon>Actinomycetota</taxon>
        <taxon>Actinomycetes</taxon>
        <taxon>Pseudonocardiales</taxon>
        <taxon>Pseudonocardiaceae</taxon>
        <taxon>Herbihabitans</taxon>
    </lineage>
</organism>
<dbReference type="InterPro" id="IPR039563">
    <property type="entry name" value="Peptidase_C39_single_dom"/>
</dbReference>
<dbReference type="Pfam" id="PF13529">
    <property type="entry name" value="Peptidase_C39_2"/>
    <property type="match status" value="1"/>
</dbReference>
<feature type="chain" id="PRO_5020542125" evidence="2">
    <location>
        <begin position="35"/>
        <end position="435"/>
    </location>
</feature>